<feature type="non-terminal residue" evidence="2">
    <location>
        <position position="134"/>
    </location>
</feature>
<evidence type="ECO:0000313" key="2">
    <source>
        <dbReference type="EMBL" id="EGZ26305.1"/>
    </source>
</evidence>
<dbReference type="OMA" id="EQMNALW"/>
<dbReference type="InParanoid" id="G4YZT0"/>
<keyword evidence="3" id="KW-1185">Reference proteome</keyword>
<evidence type="ECO:0000256" key="1">
    <source>
        <dbReference type="SAM" id="MobiDB-lite"/>
    </source>
</evidence>
<evidence type="ECO:0000313" key="3">
    <source>
        <dbReference type="Proteomes" id="UP000002640"/>
    </source>
</evidence>
<protein>
    <submittedName>
        <fullName evidence="2">Uncharacterized protein</fullName>
    </submittedName>
</protein>
<accession>G4YZT0</accession>
<dbReference type="RefSeq" id="XP_009521593.1">
    <property type="nucleotide sequence ID" value="XM_009523298.1"/>
</dbReference>
<dbReference type="AlphaFoldDB" id="G4YZT0"/>
<gene>
    <name evidence="2" type="ORF">PHYSODRAFT_387810</name>
</gene>
<feature type="compositionally biased region" description="Low complexity" evidence="1">
    <location>
        <begin position="69"/>
        <end position="83"/>
    </location>
</feature>
<feature type="region of interest" description="Disordered" evidence="1">
    <location>
        <begin position="48"/>
        <end position="83"/>
    </location>
</feature>
<proteinExistence type="predicted"/>
<organism evidence="2 3">
    <name type="scientific">Phytophthora sojae (strain P6497)</name>
    <name type="common">Soybean stem and root rot agent</name>
    <name type="synonym">Phytophthora megasperma f. sp. glycines</name>
    <dbReference type="NCBI Taxonomy" id="1094619"/>
    <lineage>
        <taxon>Eukaryota</taxon>
        <taxon>Sar</taxon>
        <taxon>Stramenopiles</taxon>
        <taxon>Oomycota</taxon>
        <taxon>Peronosporomycetes</taxon>
        <taxon>Peronosporales</taxon>
        <taxon>Peronosporaceae</taxon>
        <taxon>Phytophthora</taxon>
    </lineage>
</organism>
<reference evidence="2 3" key="1">
    <citation type="journal article" date="2006" name="Science">
        <title>Phytophthora genome sequences uncover evolutionary origins and mechanisms of pathogenesis.</title>
        <authorList>
            <person name="Tyler B.M."/>
            <person name="Tripathy S."/>
            <person name="Zhang X."/>
            <person name="Dehal P."/>
            <person name="Jiang R.H."/>
            <person name="Aerts A."/>
            <person name="Arredondo F.D."/>
            <person name="Baxter L."/>
            <person name="Bensasson D."/>
            <person name="Beynon J.L."/>
            <person name="Chapman J."/>
            <person name="Damasceno C.M."/>
            <person name="Dorrance A.E."/>
            <person name="Dou D."/>
            <person name="Dickerman A.W."/>
            <person name="Dubchak I.L."/>
            <person name="Garbelotto M."/>
            <person name="Gijzen M."/>
            <person name="Gordon S.G."/>
            <person name="Govers F."/>
            <person name="Grunwald N.J."/>
            <person name="Huang W."/>
            <person name="Ivors K.L."/>
            <person name="Jones R.W."/>
            <person name="Kamoun S."/>
            <person name="Krampis K."/>
            <person name="Lamour K.H."/>
            <person name="Lee M.K."/>
            <person name="McDonald W.H."/>
            <person name="Medina M."/>
            <person name="Meijer H.J."/>
            <person name="Nordberg E.K."/>
            <person name="Maclean D.J."/>
            <person name="Ospina-Giraldo M.D."/>
            <person name="Morris P.F."/>
            <person name="Phuntumart V."/>
            <person name="Putnam N.H."/>
            <person name="Rash S."/>
            <person name="Rose J.K."/>
            <person name="Sakihama Y."/>
            <person name="Salamov A.A."/>
            <person name="Savidor A."/>
            <person name="Scheuring C.F."/>
            <person name="Smith B.M."/>
            <person name="Sobral B.W."/>
            <person name="Terry A."/>
            <person name="Torto-Alalibo T.A."/>
            <person name="Win J."/>
            <person name="Xu Z."/>
            <person name="Zhang H."/>
            <person name="Grigoriev I.V."/>
            <person name="Rokhsar D.S."/>
            <person name="Boore J.L."/>
        </authorList>
    </citation>
    <scope>NUCLEOTIDE SEQUENCE [LARGE SCALE GENOMIC DNA]</scope>
    <source>
        <strain evidence="2 3">P6497</strain>
    </source>
</reference>
<dbReference type="KEGG" id="psoj:PHYSODRAFT_387810"/>
<dbReference type="GeneID" id="20650986"/>
<dbReference type="EMBL" id="JH159152">
    <property type="protein sequence ID" value="EGZ26305.1"/>
    <property type="molecule type" value="Genomic_DNA"/>
</dbReference>
<name>G4YZT0_PHYSP</name>
<feature type="compositionally biased region" description="Polar residues" evidence="1">
    <location>
        <begin position="48"/>
        <end position="57"/>
    </location>
</feature>
<dbReference type="Proteomes" id="UP000002640">
    <property type="component" value="Unassembled WGS sequence"/>
</dbReference>
<sequence length="134" mass="14091">MGAGPSLGKFLKAMDDDELSKLVDTPPPRDVDAVDTSNALSMPAALLSTPQPVTSQAAPPMLSEMLPHTPSTTTASSAVSTVPQMSTVTTIEVMADSADEHAPLTGVKDPMNALWTFEGHHLRELQAADKNPQN</sequence>